<dbReference type="EMBL" id="RHRS01000029">
    <property type="protein sequence ID" value="RRW35216.1"/>
    <property type="molecule type" value="Genomic_DNA"/>
</dbReference>
<accession>A0A3R8WAX1</accession>
<dbReference type="Proteomes" id="UP000272833">
    <property type="component" value="Unassembled WGS sequence"/>
</dbReference>
<proteinExistence type="predicted"/>
<evidence type="ECO:0000313" key="1">
    <source>
        <dbReference type="EMBL" id="RRW35216.1"/>
    </source>
</evidence>
<gene>
    <name evidence="1" type="ORF">EGJ44_12765</name>
</gene>
<dbReference type="RefSeq" id="WP_088177200.1">
    <property type="nucleotide sequence ID" value="NZ_RHRS01000029.1"/>
</dbReference>
<comment type="caution">
    <text evidence="1">The sequence shown here is derived from an EMBL/GenBank/DDBJ whole genome shotgun (WGS) entry which is preliminary data.</text>
</comment>
<reference evidence="1 2" key="1">
    <citation type="submission" date="2018-10" db="EMBL/GenBank/DDBJ databases">
        <title>Transmission dynamics of multidrug resistant bacteria on intensive care unit surfaces.</title>
        <authorList>
            <person name="D'Souza A.W."/>
            <person name="Potter R.F."/>
            <person name="Wallace M."/>
            <person name="Shupe A."/>
            <person name="Patel S."/>
            <person name="Sun S."/>
            <person name="Gul D."/>
            <person name="Kwon J.H."/>
            <person name="Andleeb S."/>
            <person name="Burnham C.-A.D."/>
            <person name="Dantas G."/>
        </authorList>
    </citation>
    <scope>NUCLEOTIDE SEQUENCE [LARGE SCALE GENOMIC DNA]</scope>
    <source>
        <strain evidence="1 2">PO_271</strain>
    </source>
</reference>
<evidence type="ECO:0000313" key="2">
    <source>
        <dbReference type="Proteomes" id="UP000272833"/>
    </source>
</evidence>
<organism evidence="1 2">
    <name type="scientific">Ectopseudomonas oleovorans</name>
    <name type="common">Pseudomonas oleovorans</name>
    <dbReference type="NCBI Taxonomy" id="301"/>
    <lineage>
        <taxon>Bacteria</taxon>
        <taxon>Pseudomonadati</taxon>
        <taxon>Pseudomonadota</taxon>
        <taxon>Gammaproteobacteria</taxon>
        <taxon>Pseudomonadales</taxon>
        <taxon>Pseudomonadaceae</taxon>
        <taxon>Ectopseudomonas</taxon>
    </lineage>
</organism>
<sequence length="79" mass="8594">MNLYDGHRVEDHKAFLLDDLLPAIIGYADSKGVPTEVVAFAVFMAMATIIRAKGVGRDAIIRAVDAMHCPTHEAPEAMQ</sequence>
<dbReference type="AlphaFoldDB" id="A0A3R8WAX1"/>
<name>A0A3R8WAX1_ECTOL</name>
<protein>
    <submittedName>
        <fullName evidence="1">Uncharacterized protein</fullName>
    </submittedName>
</protein>